<dbReference type="Proteomes" id="UP001597267">
    <property type="component" value="Unassembled WGS sequence"/>
</dbReference>
<dbReference type="EMBL" id="JBHTOP010000023">
    <property type="protein sequence ID" value="MFD1672262.1"/>
    <property type="molecule type" value="Genomic_DNA"/>
</dbReference>
<dbReference type="PANTHER" id="PTHR11122">
    <property type="entry name" value="APOSPORY-ASSOCIATED PROTEIN C-RELATED"/>
    <property type="match status" value="1"/>
</dbReference>
<protein>
    <submittedName>
        <fullName evidence="1">Aldose 1-epimerase family protein</fullName>
    </submittedName>
</protein>
<reference evidence="2" key="1">
    <citation type="journal article" date="2019" name="Int. J. Syst. Evol. Microbiol.">
        <title>The Global Catalogue of Microorganisms (GCM) 10K type strain sequencing project: providing services to taxonomists for standard genome sequencing and annotation.</title>
        <authorList>
            <consortium name="The Broad Institute Genomics Platform"/>
            <consortium name="The Broad Institute Genome Sequencing Center for Infectious Disease"/>
            <person name="Wu L."/>
            <person name="Ma J."/>
        </authorList>
    </citation>
    <scope>NUCLEOTIDE SEQUENCE [LARGE SCALE GENOMIC DNA]</scope>
    <source>
        <strain evidence="2">CCM 8896</strain>
    </source>
</reference>
<dbReference type="Gene3D" id="2.70.98.10">
    <property type="match status" value="1"/>
</dbReference>
<name>A0ABW4JBG4_9LACO</name>
<dbReference type="InterPro" id="IPR008183">
    <property type="entry name" value="Aldose_1/G6P_1-epimerase"/>
</dbReference>
<dbReference type="SUPFAM" id="SSF74650">
    <property type="entry name" value="Galactose mutarotase-like"/>
    <property type="match status" value="1"/>
</dbReference>
<dbReference type="CDD" id="cd09024">
    <property type="entry name" value="Aldose_epim_lacX"/>
    <property type="match status" value="1"/>
</dbReference>
<dbReference type="InterPro" id="IPR011013">
    <property type="entry name" value="Gal_mutarotase_sf_dom"/>
</dbReference>
<sequence length="293" mass="33500">MVTIENGFLKATVATHGAELQSLFDKNAEIEHLWQGDAKSWARQAPVLFPIVGKLKDDQYTYQGQTYHMTQHGFARDRDFEIISQTETEVVLELQDDAQSRAMYPFAFKLRVRYALINNLLKVRYTVENPSDSELLYYSVGGHPGFSVPFIPDTTYEDYYLRFAPRKSRIKIPIGETGQIDFDHRTLAATDVDIALNHELFKKDAWILETLGADDTFQIKTDKSDHYVELTVSEGPYAGIWSSYPAAGDFVCIEPWWGIADDEQATGDYTEKLGIRTLQPKAHYTSRYRIGIF</sequence>
<organism evidence="1 2">
    <name type="scientific">Agrilactobacillus yilanensis</name>
    <dbReference type="NCBI Taxonomy" id="2485997"/>
    <lineage>
        <taxon>Bacteria</taxon>
        <taxon>Bacillati</taxon>
        <taxon>Bacillota</taxon>
        <taxon>Bacilli</taxon>
        <taxon>Lactobacillales</taxon>
        <taxon>Lactobacillaceae</taxon>
        <taxon>Agrilactobacillus</taxon>
    </lineage>
</organism>
<dbReference type="RefSeq" id="WP_125714894.1">
    <property type="nucleotide sequence ID" value="NZ_JBHTOP010000023.1"/>
</dbReference>
<dbReference type="InterPro" id="IPR014718">
    <property type="entry name" value="GH-type_carb-bd"/>
</dbReference>
<evidence type="ECO:0000313" key="1">
    <source>
        <dbReference type="EMBL" id="MFD1672262.1"/>
    </source>
</evidence>
<evidence type="ECO:0000313" key="2">
    <source>
        <dbReference type="Proteomes" id="UP001597267"/>
    </source>
</evidence>
<keyword evidence="2" id="KW-1185">Reference proteome</keyword>
<dbReference type="Pfam" id="PF01263">
    <property type="entry name" value="Aldose_epim"/>
    <property type="match status" value="1"/>
</dbReference>
<gene>
    <name evidence="1" type="ORF">ACFQ5M_09150</name>
</gene>
<comment type="caution">
    <text evidence="1">The sequence shown here is derived from an EMBL/GenBank/DDBJ whole genome shotgun (WGS) entry which is preliminary data.</text>
</comment>
<accession>A0ABW4JBG4</accession>
<dbReference type="PANTHER" id="PTHR11122:SF13">
    <property type="entry name" value="GLUCOSE-6-PHOSPHATE 1-EPIMERASE"/>
    <property type="match status" value="1"/>
</dbReference>
<proteinExistence type="predicted"/>
<dbReference type="InterPro" id="IPR037481">
    <property type="entry name" value="LacX"/>
</dbReference>